<dbReference type="Pfam" id="PF00082">
    <property type="entry name" value="Peptidase_S8"/>
    <property type="match status" value="1"/>
</dbReference>
<dbReference type="InterPro" id="IPR013783">
    <property type="entry name" value="Ig-like_fold"/>
</dbReference>
<dbReference type="InterPro" id="IPR008969">
    <property type="entry name" value="CarboxyPept-like_regulatory"/>
</dbReference>
<dbReference type="Gene3D" id="3.80.10.10">
    <property type="entry name" value="Ribonuclease Inhibitor"/>
    <property type="match status" value="4"/>
</dbReference>
<dbReference type="PROSITE" id="PS00138">
    <property type="entry name" value="SUBTILASE_SER"/>
    <property type="match status" value="1"/>
</dbReference>
<dbReference type="InterPro" id="IPR036852">
    <property type="entry name" value="Peptidase_S8/S53_dom_sf"/>
</dbReference>
<dbReference type="InterPro" id="IPR015500">
    <property type="entry name" value="Peptidase_S8_subtilisin-rel"/>
</dbReference>
<dbReference type="Pfam" id="PF13620">
    <property type="entry name" value="CarboxypepD_reg"/>
    <property type="match status" value="1"/>
</dbReference>
<dbReference type="HOGENOM" id="CLU_230393_0_0_9"/>
<evidence type="ECO:0000256" key="6">
    <source>
        <dbReference type="PIRSR" id="PIRSR615500-1"/>
    </source>
</evidence>
<dbReference type="SUPFAM" id="SSF52743">
    <property type="entry name" value="Subtilisin-like"/>
    <property type="match status" value="1"/>
</dbReference>
<evidence type="ECO:0000256" key="8">
    <source>
        <dbReference type="SAM" id="MobiDB-lite"/>
    </source>
</evidence>
<dbReference type="RefSeq" id="WP_009535990.1">
    <property type="nucleotide sequence ID" value="NZ_JH414504.1"/>
</dbReference>
<evidence type="ECO:0000256" key="5">
    <source>
        <dbReference type="ARBA" id="ARBA00022825"/>
    </source>
</evidence>
<dbReference type="InterPro" id="IPR022398">
    <property type="entry name" value="Peptidase_S8_His-AS"/>
</dbReference>
<reference evidence="10 11" key="1">
    <citation type="submission" date="2011-08" db="EMBL/GenBank/DDBJ databases">
        <title>The Genome Sequence of Oribacterium sp. ACB7.</title>
        <authorList>
            <consortium name="The Broad Institute Genome Sequencing Platform"/>
            <person name="Earl A."/>
            <person name="Ward D."/>
            <person name="Feldgarden M."/>
            <person name="Gevers D."/>
            <person name="Sizova M."/>
            <person name="Hazen A."/>
            <person name="Epstein S."/>
            <person name="Young S.K."/>
            <person name="Zeng Q."/>
            <person name="Gargeya S."/>
            <person name="Fitzgerald M."/>
            <person name="Haas B."/>
            <person name="Abouelleil A."/>
            <person name="Alvarado L."/>
            <person name="Arachchi H.M."/>
            <person name="Berlin A."/>
            <person name="Brown A."/>
            <person name="Chapman S.B."/>
            <person name="Chen Z."/>
            <person name="Dunbar C."/>
            <person name="Freedman E."/>
            <person name="Gearin G."/>
            <person name="Gellesch M."/>
            <person name="Goldberg J."/>
            <person name="Griggs A."/>
            <person name="Gujja S."/>
            <person name="Heiman D."/>
            <person name="Howarth C."/>
            <person name="Larson L."/>
            <person name="Lui A."/>
            <person name="MacDonald P.J.P."/>
            <person name="Montmayeur A."/>
            <person name="Murphy C."/>
            <person name="Neiman D."/>
            <person name="Pearson M."/>
            <person name="Priest M."/>
            <person name="Roberts A."/>
            <person name="Saif S."/>
            <person name="Shea T."/>
            <person name="Shenoy N."/>
            <person name="Sisk P."/>
            <person name="Stolte C."/>
            <person name="Sykes S."/>
            <person name="Wortman J."/>
            <person name="Nusbaum C."/>
            <person name="Birren B."/>
        </authorList>
    </citation>
    <scope>NUCLEOTIDE SEQUENCE [LARGE SCALE GENOMIC DNA]</scope>
    <source>
        <strain evidence="10 11">ACB7</strain>
    </source>
</reference>
<evidence type="ECO:0000256" key="1">
    <source>
        <dbReference type="ARBA" id="ARBA00011073"/>
    </source>
</evidence>
<evidence type="ECO:0000256" key="3">
    <source>
        <dbReference type="ARBA" id="ARBA00022737"/>
    </source>
</evidence>
<dbReference type="InterPro" id="IPR023828">
    <property type="entry name" value="Peptidase_S8_Ser-AS"/>
</dbReference>
<evidence type="ECO:0000256" key="7">
    <source>
        <dbReference type="PROSITE-ProRule" id="PRU01240"/>
    </source>
</evidence>
<keyword evidence="2 7" id="KW-0645">Protease</keyword>
<gene>
    <name evidence="10" type="ORF">HMPREF9624_00043</name>
</gene>
<name>G9WT09_9FIRM</name>
<dbReference type="Pfam" id="PF19127">
    <property type="entry name" value="Choline_bind_3"/>
    <property type="match status" value="1"/>
</dbReference>
<dbReference type="Gene3D" id="2.60.40.1120">
    <property type="entry name" value="Carboxypeptidase-like, regulatory domain"/>
    <property type="match status" value="1"/>
</dbReference>
<protein>
    <recommendedName>
        <fullName evidence="9">Peptidase S8/S53 domain-containing protein</fullName>
    </recommendedName>
</protein>
<dbReference type="Gene3D" id="3.40.50.200">
    <property type="entry name" value="Peptidase S8/S53 domain"/>
    <property type="match status" value="1"/>
</dbReference>
<accession>G9WT09</accession>
<organism evidence="10 11">
    <name type="scientific">Oribacterium asaccharolyticum ACB7</name>
    <dbReference type="NCBI Taxonomy" id="796944"/>
    <lineage>
        <taxon>Bacteria</taxon>
        <taxon>Bacillati</taxon>
        <taxon>Bacillota</taxon>
        <taxon>Clostridia</taxon>
        <taxon>Lachnospirales</taxon>
        <taxon>Lachnospiraceae</taxon>
        <taxon>Oribacterium</taxon>
    </lineage>
</organism>
<dbReference type="PANTHER" id="PTHR43806:SF67">
    <property type="entry name" value="EGF-LIKE DOMAIN-CONTAINING PROTEIN"/>
    <property type="match status" value="1"/>
</dbReference>
<dbReference type="Proteomes" id="UP000003527">
    <property type="component" value="Unassembled WGS sequence"/>
</dbReference>
<dbReference type="EMBL" id="AFZD01000012">
    <property type="protein sequence ID" value="EHL12841.1"/>
    <property type="molecule type" value="Genomic_DNA"/>
</dbReference>
<dbReference type="PATRIC" id="fig|796944.3.peg.749"/>
<dbReference type="Gene3D" id="2.10.270.10">
    <property type="entry name" value="Cholin Binding"/>
    <property type="match status" value="1"/>
</dbReference>
<dbReference type="Gene3D" id="2.60.40.10">
    <property type="entry name" value="Immunoglobulins"/>
    <property type="match status" value="1"/>
</dbReference>
<dbReference type="PRINTS" id="PR00723">
    <property type="entry name" value="SUBTILISIN"/>
</dbReference>
<proteinExistence type="inferred from homology"/>
<feature type="domain" description="Peptidase S8/S53" evidence="9">
    <location>
        <begin position="178"/>
        <end position="457"/>
    </location>
</feature>
<comment type="similarity">
    <text evidence="1 7">Belongs to the peptidase S8 family.</text>
</comment>
<evidence type="ECO:0000256" key="4">
    <source>
        <dbReference type="ARBA" id="ARBA00022801"/>
    </source>
</evidence>
<dbReference type="PROSITE" id="PS51892">
    <property type="entry name" value="SUBTILASE"/>
    <property type="match status" value="1"/>
</dbReference>
<evidence type="ECO:0000313" key="11">
    <source>
        <dbReference type="Proteomes" id="UP000003527"/>
    </source>
</evidence>
<keyword evidence="4 7" id="KW-0378">Hydrolase</keyword>
<feature type="active site" description="Charge relay system" evidence="6 7">
    <location>
        <position position="187"/>
    </location>
</feature>
<sequence length="2277" mass="252841">MRNIFRKWISGILVMLLILGNVAYTGAFSSYAAIEESEIAKIIGEQKGPYDVMIRLDYFGADKDALSRKEKAERAQKELLAYLSEEKENGNVEKYEAFYIANGVHAVVEKAEVLYEIAKQENVIAVTPNQRIKLIRPVEEEKKSRKKREIFEPDERRIEWGVSMVHGDKVWEEYQITGKGVTVGIIDTGVNYKLPAIKKNYKGYDETSGKFDKSYYKDFVDGLPEPMADHVNDHGTHVAGTITGAEGENLNRIGVAPGAKFISARAINDQGGETSNLLAAAEWMLEQKPDVINNSWGGDSDDNRWFYDIAEAWKEAGIVGVFAAGNQSGREGVPGLGTVANPGNMLNVLTVGAVDIHKKLGTFSKKGPSAFDDTKKIIKPELVAPGVQVRSLDATGNYVSWNGTSMATPHVVGVVALLREANPNLSVEEIISLLESTAEPLSDAQYKDSPNMAYGYGLVNAYDAVSKIKGKAIGKIYGKILKEGQDHTAATGEAESEKEAYLGRDYRVSALLKDDVSIREAKAYFSFNDETEEQSIALNLQSGIQNDGIYTGEIQAELLKEGVMHLRIAATDFAGNVTEIRQEVSVHPGASLPWDFDFEKDLSGFLLKGNWALSKRESSKEPTLPDGSTQYIGIDGGSPIFTASVESSLELPPMDFSAFSKGDNLCLTADVYNSFQGICRAEIQARLASEKEWKTVYQTVLRPDITERSWERNSYSLAEYAGAGEPVLLRFYFLGRGEGAGWYLDNLHIGLGDTLPPKKVEGLKAEMEERGIRLRFTMNEETDMKEYAIEKKASGEEEFREIAILPQGFKKKFIDEKGVKTHYEMSYLDEDVLEGESYSYRIIARDLSGNESESSKTLKVKYGSLRSNVSYNFDDEDGGFQPETLQYNINDWEHGKIALPADWMEKTLLYRNVYEGLMVNQTGVWGTVLNGPMSHGFTVKQDAVLLMPSFTVEKGDYFYFDSFSVRSNIDQNISFTVEIQKEGEDSFATLFSKEKIQGFSAPQQWHTLSQSLDSYVGETVQVRFRVQADGGLRDEYNVGWYIDNVYVGEKKNSTENSNIATNTTITESEKDEINAASDTDSAGFSAENEGLFASDEESSIDNVEGYAEKEQQGIPLEAKIEVLESGKYTMASVLDGSYSLEHAVNNPEEPFTVEVSAYGYETEVKKIDLSKNPVQEYNFLLKEKKRSEIRGKVLDKDGHSLKGVSLQLLEDSRLPRAETNEEGTFLIQQAYTGAYTLKVYKKGYLPKEISIQLGEEALELPSIVLNEESKDGKEAETDYGFQVEEKNGAYDTIHFLNGMKGSAVRFQAPFKGAVLKSAKLFLVNNSYYNGNHIEIGVLGYDTEKRLRELAPFRDYGNYSKNAWNEIDLSEYQIKRNEPLYIATSYKTALSDSLGLYYDVNAKEEAKKRSYVYDGAFTETSALQGVGAFAIKATWTYPEGAEKNPETEVDDSSNNTGGDIHPIVEEDFDFDDATQTIIKYNGKNPEVLIPKTIRGVAVKHIGEGAFNKINQEYETKIKSLIVPEGVETIGKDAFKNNRLEKVRLPESLSEIGEAAFQFQYKDSGTDKTDFSINIPKGVKAIHKNTFSSAGSPLLVTSADGLEKIEKDAFSYNKEVEIHADKLQEIEEGAFGVDKRAIFSYAKVFTKEDSALQSKDGEYLINPTFVNLTAIDAKDSEKVLRRSVVYGPGNSTGYGRNQEVKAFYRMGETARIEAEDFKKGGQDYTSVEEAKEMTLGKQNSLSFQYYLLSMQLRLPILDSDRNLPGFTLPSGKVKLIQEKNEGGTVTQDEVKANEDGFFALPLPALSEGDKIILSVNGKKPSEYVVEKTPNKKYVVEKGKLLRYLGEEKALQIPTSFSTAGDITEIGDFAFYEKSLDTVEIPVKVNTIGAGAFMNSGLHSFSFAAENVNLAALRIIKEYAFKNNKLQSIEALPELTHVIQKKAFENNALEKLVLSKYLGHVGEAAFKNNKIKTISILGNIEELGREAFMNNELTSVQFLEPQNAKEDMEGVSHLEEAVFANNAIKEVELGKSIKTVDDTAFLGNRGGLPTLKTDAEGITATKTYDVLRSDGTLLSLEKKEDSEGKKEDSQKEEKKDSKDKPSGTAGRPSRGSGSAGRSSNASGSSGGNGKVPQVLGVAKDLSEASSADTLPKNYQGEVKLLYGKRVPSQVVDPIWVMNFRNHRYMLVNQEGEFYKNAWVLVFRHSVTEKTNGLPYAWYHFDENGMMQTGWFEEAGNRYYFSEEEGADIGVMLTKNQEIHGKNYSFEESFGSQMGQLLSGG</sequence>
<dbReference type="PANTHER" id="PTHR43806">
    <property type="entry name" value="PEPTIDASE S8"/>
    <property type="match status" value="1"/>
</dbReference>
<comment type="caution">
    <text evidence="10">The sequence shown here is derived from an EMBL/GenBank/DDBJ whole genome shotgun (WGS) entry which is preliminary data.</text>
</comment>
<dbReference type="InterPro" id="IPR050131">
    <property type="entry name" value="Peptidase_S8_subtilisin-like"/>
</dbReference>
<feature type="compositionally biased region" description="Low complexity" evidence="8">
    <location>
        <begin position="2099"/>
        <end position="2120"/>
    </location>
</feature>
<dbReference type="InterPro" id="IPR026906">
    <property type="entry name" value="LRR_5"/>
</dbReference>
<feature type="compositionally biased region" description="Basic and acidic residues" evidence="8">
    <location>
        <begin position="2073"/>
        <end position="2098"/>
    </location>
</feature>
<evidence type="ECO:0000313" key="10">
    <source>
        <dbReference type="EMBL" id="EHL12841.1"/>
    </source>
</evidence>
<keyword evidence="11" id="KW-1185">Reference proteome</keyword>
<feature type="active site" description="Charge relay system" evidence="6 7">
    <location>
        <position position="234"/>
    </location>
</feature>
<feature type="active site" description="Charge relay system" evidence="6 7">
    <location>
        <position position="405"/>
    </location>
</feature>
<dbReference type="SUPFAM" id="SSF69360">
    <property type="entry name" value="Cell wall binding repeat"/>
    <property type="match status" value="1"/>
</dbReference>
<keyword evidence="3" id="KW-0677">Repeat</keyword>
<dbReference type="InterPro" id="IPR000209">
    <property type="entry name" value="Peptidase_S8/S53_dom"/>
</dbReference>
<dbReference type="PROSITE" id="PS00137">
    <property type="entry name" value="SUBTILASE_HIS"/>
    <property type="match status" value="1"/>
</dbReference>
<feature type="region of interest" description="Disordered" evidence="8">
    <location>
        <begin position="2072"/>
        <end position="2130"/>
    </location>
</feature>
<dbReference type="SUPFAM" id="SSF49464">
    <property type="entry name" value="Carboxypeptidase regulatory domain-like"/>
    <property type="match status" value="1"/>
</dbReference>
<dbReference type="InterPro" id="IPR032675">
    <property type="entry name" value="LRR_dom_sf"/>
</dbReference>
<dbReference type="GO" id="GO:0004252">
    <property type="term" value="F:serine-type endopeptidase activity"/>
    <property type="evidence" value="ECO:0007669"/>
    <property type="project" value="UniProtKB-UniRule"/>
</dbReference>
<dbReference type="GO" id="GO:0006508">
    <property type="term" value="P:proteolysis"/>
    <property type="evidence" value="ECO:0007669"/>
    <property type="project" value="UniProtKB-KW"/>
</dbReference>
<dbReference type="Pfam" id="PF13306">
    <property type="entry name" value="LRR_5"/>
    <property type="match status" value="3"/>
</dbReference>
<dbReference type="InterPro" id="IPR018337">
    <property type="entry name" value="Cell_wall/Cho-bd_repeat"/>
</dbReference>
<keyword evidence="5 7" id="KW-0720">Serine protease</keyword>
<evidence type="ECO:0000259" key="9">
    <source>
        <dbReference type="Pfam" id="PF00082"/>
    </source>
</evidence>
<evidence type="ECO:0000256" key="2">
    <source>
        <dbReference type="ARBA" id="ARBA00022670"/>
    </source>
</evidence>